<keyword evidence="3" id="KW-0012">Acyltransferase</keyword>
<dbReference type="EMBL" id="JZKH01000285">
    <property type="protein sequence ID" value="KJS57742.1"/>
    <property type="molecule type" value="Genomic_DNA"/>
</dbReference>
<dbReference type="InterPro" id="IPR001227">
    <property type="entry name" value="Ac_transferase_dom_sf"/>
</dbReference>
<evidence type="ECO:0000256" key="2">
    <source>
        <dbReference type="ARBA" id="ARBA00023268"/>
    </source>
</evidence>
<dbReference type="InterPro" id="IPR016035">
    <property type="entry name" value="Acyl_Trfase/lysoPLipase"/>
</dbReference>
<proteinExistence type="predicted"/>
<dbReference type="SUPFAM" id="SSF55048">
    <property type="entry name" value="Probable ACP-binding domain of malonyl-CoA ACP transacylase"/>
    <property type="match status" value="1"/>
</dbReference>
<dbReference type="SMART" id="SM00827">
    <property type="entry name" value="PKS_AT"/>
    <property type="match status" value="1"/>
</dbReference>
<accession>A0A0F2T7N1</accession>
<evidence type="ECO:0000259" key="4">
    <source>
        <dbReference type="SMART" id="SM00827"/>
    </source>
</evidence>
<evidence type="ECO:0000313" key="5">
    <source>
        <dbReference type="EMBL" id="KJS57742.1"/>
    </source>
</evidence>
<dbReference type="InterPro" id="IPR014043">
    <property type="entry name" value="Acyl_transferase_dom"/>
</dbReference>
<dbReference type="AlphaFoldDB" id="A0A0F2T7N1"/>
<evidence type="ECO:0000256" key="3">
    <source>
        <dbReference type="ARBA" id="ARBA00023315"/>
    </source>
</evidence>
<feature type="non-terminal residue" evidence="5">
    <location>
        <position position="1"/>
    </location>
</feature>
<evidence type="ECO:0000313" key="6">
    <source>
        <dbReference type="Proteomes" id="UP000033699"/>
    </source>
</evidence>
<name>A0A0F2T7N1_STRR3</name>
<dbReference type="InterPro" id="IPR050091">
    <property type="entry name" value="PKS_NRPS_Biosynth_Enz"/>
</dbReference>
<dbReference type="Gene3D" id="3.40.366.10">
    <property type="entry name" value="Malonyl-Coenzyme A Acyl Carrier Protein, domain 2"/>
    <property type="match status" value="1"/>
</dbReference>
<organism evidence="5 6">
    <name type="scientific">Streptomyces rubellomurinus (strain ATCC 31215)</name>
    <dbReference type="NCBI Taxonomy" id="359131"/>
    <lineage>
        <taxon>Bacteria</taxon>
        <taxon>Bacillati</taxon>
        <taxon>Actinomycetota</taxon>
        <taxon>Actinomycetes</taxon>
        <taxon>Kitasatosporales</taxon>
        <taxon>Streptomycetaceae</taxon>
        <taxon>Streptomyces</taxon>
    </lineage>
</organism>
<keyword evidence="1" id="KW-0808">Transferase</keyword>
<feature type="domain" description="Malonyl-CoA:ACP transacylase (MAT)" evidence="4">
    <location>
        <begin position="13"/>
        <end position="226"/>
    </location>
</feature>
<protein>
    <recommendedName>
        <fullName evidence="4">Malonyl-CoA:ACP transacylase (MAT) domain-containing protein</fullName>
    </recommendedName>
</protein>
<keyword evidence="2" id="KW-0511">Multifunctional enzyme</keyword>
<dbReference type="SUPFAM" id="SSF52151">
    <property type="entry name" value="FabD/lysophospholipase-like"/>
    <property type="match status" value="1"/>
</dbReference>
<sequence length="226" mass="23276">ESVPASGSGAVFVFPGQGSQWAGMAVELLAASPVFAAAVEECAAVMDPLTDWSLLDVLRDGSGALLERVDVVQPALFAVMVGLARWWESCGVRPAAVIGHSQGEIAAAHVAGLLSLEDAARVVVLRSRALRKVSGGGMLSVGVGVERAAELVEADGRLSLAAVNGPSSVVLSGDTEALAAVVERCEREGVRARMIPVDYASHSAHMDAVRDEVAELSASVRPLAGR</sequence>
<keyword evidence="6" id="KW-1185">Reference proteome</keyword>
<dbReference type="GO" id="GO:0004312">
    <property type="term" value="F:fatty acid synthase activity"/>
    <property type="evidence" value="ECO:0007669"/>
    <property type="project" value="TreeGrafter"/>
</dbReference>
<dbReference type="Pfam" id="PF00698">
    <property type="entry name" value="Acyl_transf_1"/>
    <property type="match status" value="1"/>
</dbReference>
<dbReference type="PANTHER" id="PTHR43775:SF51">
    <property type="entry name" value="INACTIVE PHENOLPHTHIOCEROL SYNTHESIS POLYKETIDE SYNTHASE TYPE I PKS1-RELATED"/>
    <property type="match status" value="1"/>
</dbReference>
<gene>
    <name evidence="5" type="ORF">VM95_37850</name>
</gene>
<dbReference type="Proteomes" id="UP000033699">
    <property type="component" value="Unassembled WGS sequence"/>
</dbReference>
<reference evidence="5 6" key="1">
    <citation type="submission" date="2015-02" db="EMBL/GenBank/DDBJ databases">
        <authorList>
            <person name="Ju K.-S."/>
            <person name="Doroghazi J.R."/>
            <person name="Metcalf W."/>
        </authorList>
    </citation>
    <scope>NUCLEOTIDE SEQUENCE [LARGE SCALE GENOMIC DNA]</scope>
    <source>
        <strain evidence="5 6">ATCC 31215</strain>
    </source>
</reference>
<evidence type="ECO:0000256" key="1">
    <source>
        <dbReference type="ARBA" id="ARBA00022679"/>
    </source>
</evidence>
<dbReference type="OrthoDB" id="9778690at2"/>
<dbReference type="PANTHER" id="PTHR43775">
    <property type="entry name" value="FATTY ACID SYNTHASE"/>
    <property type="match status" value="1"/>
</dbReference>
<dbReference type="RefSeq" id="WP_045706087.1">
    <property type="nucleotide sequence ID" value="NZ_JZKH01000285.1"/>
</dbReference>
<feature type="non-terminal residue" evidence="5">
    <location>
        <position position="226"/>
    </location>
</feature>
<comment type="caution">
    <text evidence="5">The sequence shown here is derived from an EMBL/GenBank/DDBJ whole genome shotgun (WGS) entry which is preliminary data.</text>
</comment>
<dbReference type="InterPro" id="IPR016036">
    <property type="entry name" value="Malonyl_transacylase_ACP-bd"/>
</dbReference>
<dbReference type="GO" id="GO:0006633">
    <property type="term" value="P:fatty acid biosynthetic process"/>
    <property type="evidence" value="ECO:0007669"/>
    <property type="project" value="TreeGrafter"/>
</dbReference>